<feature type="transmembrane region" description="Helical" evidence="7">
    <location>
        <begin position="130"/>
        <end position="151"/>
    </location>
</feature>
<evidence type="ECO:0000256" key="5">
    <source>
        <dbReference type="ARBA" id="ARBA00022989"/>
    </source>
</evidence>
<evidence type="ECO:0000256" key="4">
    <source>
        <dbReference type="ARBA" id="ARBA00022692"/>
    </source>
</evidence>
<dbReference type="InterPro" id="IPR035906">
    <property type="entry name" value="MetI-like_sf"/>
</dbReference>
<name>A0A6N1X310_9BURK</name>
<feature type="domain" description="ABC transmembrane type-1" evidence="8">
    <location>
        <begin position="65"/>
        <end position="245"/>
    </location>
</feature>
<evidence type="ECO:0000256" key="3">
    <source>
        <dbReference type="ARBA" id="ARBA00022475"/>
    </source>
</evidence>
<dbReference type="GO" id="GO:0005886">
    <property type="term" value="C:plasma membrane"/>
    <property type="evidence" value="ECO:0007669"/>
    <property type="project" value="UniProtKB-SubCell"/>
</dbReference>
<dbReference type="RefSeq" id="WP_175504620.1">
    <property type="nucleotide sequence ID" value="NZ_CP054840.1"/>
</dbReference>
<comment type="similarity">
    <text evidence="7">Belongs to the binding-protein-dependent transport system permease family.</text>
</comment>
<keyword evidence="5 7" id="KW-1133">Transmembrane helix</keyword>
<dbReference type="PANTHER" id="PTHR30151">
    <property type="entry name" value="ALKANE SULFONATE ABC TRANSPORTER-RELATED, MEMBRANE SUBUNIT"/>
    <property type="match status" value="1"/>
</dbReference>
<keyword evidence="2 7" id="KW-0813">Transport</keyword>
<evidence type="ECO:0000313" key="9">
    <source>
        <dbReference type="EMBL" id="QKV53814.1"/>
    </source>
</evidence>
<feature type="transmembrane region" description="Helical" evidence="7">
    <location>
        <begin position="227"/>
        <end position="248"/>
    </location>
</feature>
<evidence type="ECO:0000259" key="8">
    <source>
        <dbReference type="PROSITE" id="PS50928"/>
    </source>
</evidence>
<feature type="transmembrane region" description="Helical" evidence="7">
    <location>
        <begin position="103"/>
        <end position="123"/>
    </location>
</feature>
<keyword evidence="10" id="KW-1185">Reference proteome</keyword>
<gene>
    <name evidence="9" type="ORF">HUK68_13445</name>
</gene>
<dbReference type="Pfam" id="PF00528">
    <property type="entry name" value="BPD_transp_1"/>
    <property type="match status" value="1"/>
</dbReference>
<feature type="transmembrane region" description="Helical" evidence="7">
    <location>
        <begin position="74"/>
        <end position="97"/>
    </location>
</feature>
<feature type="transmembrane region" description="Helical" evidence="7">
    <location>
        <begin position="42"/>
        <end position="62"/>
    </location>
</feature>
<dbReference type="GO" id="GO:0042918">
    <property type="term" value="P:alkanesulfonate transmembrane transport"/>
    <property type="evidence" value="ECO:0007669"/>
    <property type="project" value="UniProtKB-ARBA"/>
</dbReference>
<evidence type="ECO:0000256" key="2">
    <source>
        <dbReference type="ARBA" id="ARBA00022448"/>
    </source>
</evidence>
<organism evidence="9 10">
    <name type="scientific">Comamonas antarctica</name>
    <dbReference type="NCBI Taxonomy" id="2743470"/>
    <lineage>
        <taxon>Bacteria</taxon>
        <taxon>Pseudomonadati</taxon>
        <taxon>Pseudomonadota</taxon>
        <taxon>Betaproteobacteria</taxon>
        <taxon>Burkholderiales</taxon>
        <taxon>Comamonadaceae</taxon>
        <taxon>Comamonas</taxon>
    </lineage>
</organism>
<keyword evidence="4 7" id="KW-0812">Transmembrane</keyword>
<dbReference type="Gene3D" id="1.10.3720.10">
    <property type="entry name" value="MetI-like"/>
    <property type="match status" value="1"/>
</dbReference>
<evidence type="ECO:0000256" key="6">
    <source>
        <dbReference type="ARBA" id="ARBA00023136"/>
    </source>
</evidence>
<dbReference type="PROSITE" id="PS50928">
    <property type="entry name" value="ABC_TM1"/>
    <property type="match status" value="1"/>
</dbReference>
<dbReference type="KEGG" id="aant:HUK68_13445"/>
<protein>
    <submittedName>
        <fullName evidence="9">ABC transporter permease</fullName>
    </submittedName>
</protein>
<evidence type="ECO:0000256" key="7">
    <source>
        <dbReference type="RuleBase" id="RU363032"/>
    </source>
</evidence>
<comment type="subcellular location">
    <subcellularLocation>
        <location evidence="1 7">Cell membrane</location>
        <topology evidence="1 7">Multi-pass membrane protein</topology>
    </subcellularLocation>
</comment>
<dbReference type="GO" id="GO:0010438">
    <property type="term" value="P:cellular response to sulfur starvation"/>
    <property type="evidence" value="ECO:0007669"/>
    <property type="project" value="TreeGrafter"/>
</dbReference>
<accession>A0A6N1X310</accession>
<proteinExistence type="inferred from homology"/>
<sequence length="258" mass="27502">MSRGIRRAVDRVVWPVVGLALAVALWSLGARQLSDVEAIRSAFAPTAGFAALGRLLAEGALWEHILLSLQRIGISLLLALLIAVPLGVWVGLSPLFAKLTGTLFQFLRMVSPLSWMPLAVMALGVGEAPVVFLLTFAAVWPILLNTAAGVAALDRSWLQLAHSLSATRSEVVRHIVLPGIVTHVLTGFRLALGIAWIVLVPAEMLGVSAGMGYFILDTRDRLAYDELMAGIVVIGCLGFALDVAARAVTARWVGKNRG</sequence>
<evidence type="ECO:0000256" key="1">
    <source>
        <dbReference type="ARBA" id="ARBA00004651"/>
    </source>
</evidence>
<evidence type="ECO:0000313" key="10">
    <source>
        <dbReference type="Proteomes" id="UP000509579"/>
    </source>
</evidence>
<dbReference type="InterPro" id="IPR000515">
    <property type="entry name" value="MetI-like"/>
</dbReference>
<keyword evidence="6 7" id="KW-0472">Membrane</keyword>
<feature type="transmembrane region" description="Helical" evidence="7">
    <location>
        <begin position="195"/>
        <end position="215"/>
    </location>
</feature>
<dbReference type="CDD" id="cd06261">
    <property type="entry name" value="TM_PBP2"/>
    <property type="match status" value="1"/>
</dbReference>
<dbReference type="FunFam" id="1.10.3720.10:FF:000003">
    <property type="entry name" value="Aliphatic sulfonate ABC transporter permease"/>
    <property type="match status" value="1"/>
</dbReference>
<dbReference type="PANTHER" id="PTHR30151:SF25">
    <property type="entry name" value="TAURINE TRANSPORT SYSTEM PERMEASE PROTEIN TAUC"/>
    <property type="match status" value="1"/>
</dbReference>
<dbReference type="Proteomes" id="UP000509579">
    <property type="component" value="Chromosome"/>
</dbReference>
<dbReference type="EMBL" id="CP054840">
    <property type="protein sequence ID" value="QKV53814.1"/>
    <property type="molecule type" value="Genomic_DNA"/>
</dbReference>
<reference evidence="9 10" key="1">
    <citation type="submission" date="2020-06" db="EMBL/GenBank/DDBJ databases">
        <title>Acidovorax antarctica sp. nov., isolated from Corinth ice sheet soil, Antarctic Fields Peninsula.</title>
        <authorList>
            <person name="Xu Q."/>
            <person name="Peng F."/>
        </authorList>
    </citation>
    <scope>NUCLEOTIDE SEQUENCE [LARGE SCALE GENOMIC DNA]</scope>
    <source>
        <strain evidence="9 10">16-35-5</strain>
    </source>
</reference>
<feature type="transmembrane region" description="Helical" evidence="7">
    <location>
        <begin position="12"/>
        <end position="30"/>
    </location>
</feature>
<dbReference type="SUPFAM" id="SSF161098">
    <property type="entry name" value="MetI-like"/>
    <property type="match status" value="1"/>
</dbReference>
<keyword evidence="3" id="KW-1003">Cell membrane</keyword>
<dbReference type="AlphaFoldDB" id="A0A6N1X310"/>